<evidence type="ECO:0000259" key="5">
    <source>
        <dbReference type="Pfam" id="PF03446"/>
    </source>
</evidence>
<feature type="domain" description="6-phosphogluconate dehydrogenase NADP-binding" evidence="5">
    <location>
        <begin position="4"/>
        <end position="162"/>
    </location>
</feature>
<dbReference type="Pfam" id="PF14833">
    <property type="entry name" value="NAD_binding_11"/>
    <property type="match status" value="1"/>
</dbReference>
<proteinExistence type="inferred from homology"/>
<name>A0A6G8QCK2_9ACTN</name>
<dbReference type="InterPro" id="IPR002204">
    <property type="entry name" value="3-OH-isobutyrate_DH-rel_CS"/>
</dbReference>
<evidence type="ECO:0000313" key="7">
    <source>
        <dbReference type="EMBL" id="QIN84168.1"/>
    </source>
</evidence>
<dbReference type="InterPro" id="IPR006115">
    <property type="entry name" value="6PGDH_NADP-bd"/>
</dbReference>
<evidence type="ECO:0000313" key="8">
    <source>
        <dbReference type="Proteomes" id="UP000501452"/>
    </source>
</evidence>
<evidence type="ECO:0000256" key="1">
    <source>
        <dbReference type="ARBA" id="ARBA00009080"/>
    </source>
</evidence>
<dbReference type="PANTHER" id="PTHR43060">
    <property type="entry name" value="3-HYDROXYISOBUTYRATE DEHYDROGENASE-LIKE 1, MITOCHONDRIAL-RELATED"/>
    <property type="match status" value="1"/>
</dbReference>
<protein>
    <submittedName>
        <fullName evidence="7">NAD-binding protein</fullName>
    </submittedName>
</protein>
<dbReference type="Gene3D" id="3.40.50.720">
    <property type="entry name" value="NAD(P)-binding Rossmann-like Domain"/>
    <property type="match status" value="1"/>
</dbReference>
<dbReference type="InterPro" id="IPR013328">
    <property type="entry name" value="6PGD_dom2"/>
</dbReference>
<dbReference type="InterPro" id="IPR008927">
    <property type="entry name" value="6-PGluconate_DH-like_C_sf"/>
</dbReference>
<accession>A0A6G8QCK2</accession>
<sequence length="298" mass="30569">MKNLAFVGLGAMGAPMAKSLLRAGFGLGVFDVREANTRPLTDAGATGAGSPAEAAENAEAIVLMVVNADQTEEALFGENGAAGALAPDAAVVVMSTVGPEPIRHLDGRLSEQGLRLLDAPVSGGVARAERGDLLIMAGGPEELFGTLRPVLGAMGSTVVHCGPAAGDGQSVKLVNQLLCGVHIAAAGEALAYAEALGLDPRSVHETIRHGAAGSFMLEDRGRRMLDREFLPPRSALDIFVKDMGLVREAAAERGFATPLSDAAHELYETGSSLGFGGEDDSGILRVFEEGMGPGKPTS</sequence>
<dbReference type="Pfam" id="PF03446">
    <property type="entry name" value="NAD_binding_2"/>
    <property type="match status" value="1"/>
</dbReference>
<dbReference type="AlphaFoldDB" id="A0A6G8QCK2"/>
<comment type="similarity">
    <text evidence="1">Belongs to the HIBADH-related family.</text>
</comment>
<evidence type="ECO:0000256" key="2">
    <source>
        <dbReference type="ARBA" id="ARBA00023002"/>
    </source>
</evidence>
<evidence type="ECO:0000256" key="3">
    <source>
        <dbReference type="ARBA" id="ARBA00023027"/>
    </source>
</evidence>
<dbReference type="InterPro" id="IPR029154">
    <property type="entry name" value="HIBADH-like_NADP-bd"/>
</dbReference>
<dbReference type="RefSeq" id="WP_166178085.1">
    <property type="nucleotide sequence ID" value="NZ_CP045119.1"/>
</dbReference>
<dbReference type="GO" id="GO:0016054">
    <property type="term" value="P:organic acid catabolic process"/>
    <property type="evidence" value="ECO:0007669"/>
    <property type="project" value="UniProtKB-ARBA"/>
</dbReference>
<evidence type="ECO:0000259" key="6">
    <source>
        <dbReference type="Pfam" id="PF14833"/>
    </source>
</evidence>
<dbReference type="GO" id="GO:0016491">
    <property type="term" value="F:oxidoreductase activity"/>
    <property type="evidence" value="ECO:0007669"/>
    <property type="project" value="UniProtKB-KW"/>
</dbReference>
<dbReference type="SUPFAM" id="SSF51735">
    <property type="entry name" value="NAD(P)-binding Rossmann-fold domains"/>
    <property type="match status" value="1"/>
</dbReference>
<dbReference type="KEGG" id="rub:GBA63_17075"/>
<dbReference type="InterPro" id="IPR015815">
    <property type="entry name" value="HIBADH-related"/>
</dbReference>
<evidence type="ECO:0000256" key="4">
    <source>
        <dbReference type="PIRSR" id="PIRSR000103-1"/>
    </source>
</evidence>
<keyword evidence="3" id="KW-0520">NAD</keyword>
<dbReference type="Proteomes" id="UP000501452">
    <property type="component" value="Chromosome"/>
</dbReference>
<dbReference type="PANTHER" id="PTHR43060:SF15">
    <property type="entry name" value="3-HYDROXYISOBUTYRATE DEHYDROGENASE-LIKE 1, MITOCHONDRIAL-RELATED"/>
    <property type="match status" value="1"/>
</dbReference>
<organism evidence="7 8">
    <name type="scientific">Rubrobacter tropicus</name>
    <dbReference type="NCBI Taxonomy" id="2653851"/>
    <lineage>
        <taxon>Bacteria</taxon>
        <taxon>Bacillati</taxon>
        <taxon>Actinomycetota</taxon>
        <taxon>Rubrobacteria</taxon>
        <taxon>Rubrobacterales</taxon>
        <taxon>Rubrobacteraceae</taxon>
        <taxon>Rubrobacter</taxon>
    </lineage>
</organism>
<dbReference type="Gene3D" id="1.10.1040.10">
    <property type="entry name" value="N-(1-d-carboxylethyl)-l-norvaline Dehydrogenase, domain 2"/>
    <property type="match status" value="1"/>
</dbReference>
<gene>
    <name evidence="7" type="ORF">GBA63_17075</name>
</gene>
<dbReference type="GO" id="GO:0051287">
    <property type="term" value="F:NAD binding"/>
    <property type="evidence" value="ECO:0007669"/>
    <property type="project" value="InterPro"/>
</dbReference>
<dbReference type="PROSITE" id="PS00895">
    <property type="entry name" value="3_HYDROXYISOBUT_DH"/>
    <property type="match status" value="1"/>
</dbReference>
<feature type="domain" description="3-hydroxyisobutyrate dehydrogenase-like NAD-binding" evidence="6">
    <location>
        <begin position="166"/>
        <end position="286"/>
    </location>
</feature>
<feature type="active site" evidence="4">
    <location>
        <position position="172"/>
    </location>
</feature>
<dbReference type="InterPro" id="IPR036291">
    <property type="entry name" value="NAD(P)-bd_dom_sf"/>
</dbReference>
<dbReference type="PIRSF" id="PIRSF000103">
    <property type="entry name" value="HIBADH"/>
    <property type="match status" value="1"/>
</dbReference>
<keyword evidence="2" id="KW-0560">Oxidoreductase</keyword>
<dbReference type="EMBL" id="CP045119">
    <property type="protein sequence ID" value="QIN84168.1"/>
    <property type="molecule type" value="Genomic_DNA"/>
</dbReference>
<dbReference type="SUPFAM" id="SSF48179">
    <property type="entry name" value="6-phosphogluconate dehydrogenase C-terminal domain-like"/>
    <property type="match status" value="1"/>
</dbReference>
<reference evidence="7 8" key="1">
    <citation type="submission" date="2019-10" db="EMBL/GenBank/DDBJ databases">
        <title>Rubrobacter sp nov SCSIO 52090 isolated from a deep-sea sediment in the South China Sea.</title>
        <authorList>
            <person name="Chen R.W."/>
        </authorList>
    </citation>
    <scope>NUCLEOTIDE SEQUENCE [LARGE SCALE GENOMIC DNA]</scope>
    <source>
        <strain evidence="7 8">SCSIO 52909</strain>
    </source>
</reference>
<keyword evidence="8" id="KW-1185">Reference proteome</keyword>
<dbReference type="GO" id="GO:0050661">
    <property type="term" value="F:NADP binding"/>
    <property type="evidence" value="ECO:0007669"/>
    <property type="project" value="InterPro"/>
</dbReference>